<keyword evidence="5 11" id="KW-0812">Transmembrane</keyword>
<dbReference type="NCBIfam" id="NF009954">
    <property type="entry name" value="PRK13420.1"/>
    <property type="match status" value="1"/>
</dbReference>
<dbReference type="Gene3D" id="1.20.120.220">
    <property type="entry name" value="ATP synthase, F0 complex, subunit A"/>
    <property type="match status" value="1"/>
</dbReference>
<dbReference type="OrthoDB" id="9789241at2"/>
<keyword evidence="9 11" id="KW-0472">Membrane</keyword>
<keyword evidence="10 11" id="KW-0066">ATP synthesis</keyword>
<dbReference type="PROSITE" id="PS00449">
    <property type="entry name" value="ATPASE_A"/>
    <property type="match status" value="1"/>
</dbReference>
<dbReference type="GO" id="GO:0046933">
    <property type="term" value="F:proton-transporting ATP synthase activity, rotational mechanism"/>
    <property type="evidence" value="ECO:0007669"/>
    <property type="project" value="UniProtKB-UniRule"/>
</dbReference>
<dbReference type="InterPro" id="IPR035908">
    <property type="entry name" value="F0_ATP_A_sf"/>
</dbReference>
<keyword evidence="8 11" id="KW-0406">Ion transport</keyword>
<dbReference type="InterPro" id="IPR045082">
    <property type="entry name" value="ATP_syn_F0_a_bact/chloroplast"/>
</dbReference>
<evidence type="ECO:0000256" key="12">
    <source>
        <dbReference type="RuleBase" id="RU000483"/>
    </source>
</evidence>
<keyword evidence="14" id="KW-1185">Reference proteome</keyword>
<evidence type="ECO:0000256" key="2">
    <source>
        <dbReference type="ARBA" id="ARBA00006810"/>
    </source>
</evidence>
<evidence type="ECO:0000313" key="13">
    <source>
        <dbReference type="EMBL" id="SDZ80980.1"/>
    </source>
</evidence>
<evidence type="ECO:0000256" key="5">
    <source>
        <dbReference type="ARBA" id="ARBA00022692"/>
    </source>
</evidence>
<evidence type="ECO:0000256" key="4">
    <source>
        <dbReference type="ARBA" id="ARBA00022547"/>
    </source>
</evidence>
<proteinExistence type="inferred from homology"/>
<feature type="transmembrane region" description="Helical" evidence="11">
    <location>
        <begin position="107"/>
        <end position="126"/>
    </location>
</feature>
<evidence type="ECO:0000256" key="7">
    <source>
        <dbReference type="ARBA" id="ARBA00022989"/>
    </source>
</evidence>
<feature type="transmembrane region" description="Helical" evidence="11">
    <location>
        <begin position="77"/>
        <end position="101"/>
    </location>
</feature>
<dbReference type="AlphaFoldDB" id="A0A1H3W1X9"/>
<keyword evidence="3 11" id="KW-0813">Transport</keyword>
<evidence type="ECO:0000313" key="14">
    <source>
        <dbReference type="Proteomes" id="UP000198658"/>
    </source>
</evidence>
<dbReference type="PRINTS" id="PR00123">
    <property type="entry name" value="ATPASEA"/>
</dbReference>
<dbReference type="STRING" id="658218.SAMN05216562_0480"/>
<organism evidence="13 14">
    <name type="scientific">Microbulbifer marinus</name>
    <dbReference type="NCBI Taxonomy" id="658218"/>
    <lineage>
        <taxon>Bacteria</taxon>
        <taxon>Pseudomonadati</taxon>
        <taxon>Pseudomonadota</taxon>
        <taxon>Gammaproteobacteria</taxon>
        <taxon>Cellvibrionales</taxon>
        <taxon>Microbulbiferaceae</taxon>
        <taxon>Microbulbifer</taxon>
    </lineage>
</organism>
<sequence>MDGGELFPSALFRLGPLTVTSTVVTTWAIIAVIGLTCWLLSRQLQTRPGAVQTLAEGVVTAIEDAIGAVAPDHVKMLLPFIASLWIFLVIANLCGLIPGVHSPTRDLSATAALAILVFLSVHWFGIRSQGLRRYLHHYLTPTPLLLPFHLISEVTRTVALAVRLFGNIMSLEMAALLILLVAGFLAPIPILMLHIIEALVQAYIFGMLALIYVAGGLQSQMLRQQRKENSDAEGEQR</sequence>
<gene>
    <name evidence="11" type="primary">atpB</name>
    <name evidence="13" type="ORF">SAMN05216562_0480</name>
</gene>
<dbReference type="InterPro" id="IPR023011">
    <property type="entry name" value="ATP_synth_F0_asu_AS"/>
</dbReference>
<dbReference type="PANTHER" id="PTHR42823">
    <property type="entry name" value="ATP SYNTHASE SUBUNIT A, CHLOROPLASTIC"/>
    <property type="match status" value="1"/>
</dbReference>
<dbReference type="CDD" id="cd00310">
    <property type="entry name" value="ATP-synt_Fo_a_6"/>
    <property type="match status" value="1"/>
</dbReference>
<keyword evidence="7 11" id="KW-1133">Transmembrane helix</keyword>
<dbReference type="NCBIfam" id="TIGR01131">
    <property type="entry name" value="ATP_synt_6_or_A"/>
    <property type="match status" value="1"/>
</dbReference>
<dbReference type="RefSeq" id="WP_091384753.1">
    <property type="nucleotide sequence ID" value="NZ_FNQO01000001.1"/>
</dbReference>
<dbReference type="GO" id="GO:0042777">
    <property type="term" value="P:proton motive force-driven plasma membrane ATP synthesis"/>
    <property type="evidence" value="ECO:0007669"/>
    <property type="project" value="TreeGrafter"/>
</dbReference>
<dbReference type="Pfam" id="PF00119">
    <property type="entry name" value="ATP-synt_A"/>
    <property type="match status" value="1"/>
</dbReference>
<feature type="transmembrane region" description="Helical" evidence="11">
    <location>
        <begin position="173"/>
        <end position="192"/>
    </location>
</feature>
<keyword evidence="11" id="KW-1003">Cell membrane</keyword>
<keyword evidence="6 11" id="KW-0375">Hydrogen ion transport</keyword>
<dbReference type="HAMAP" id="MF_01393">
    <property type="entry name" value="ATP_synth_a_bact"/>
    <property type="match status" value="1"/>
</dbReference>
<comment type="function">
    <text evidence="11 12">Key component of the proton channel; it plays a direct role in the translocation of protons across the membrane.</text>
</comment>
<dbReference type="Proteomes" id="UP000198658">
    <property type="component" value="Unassembled WGS sequence"/>
</dbReference>
<dbReference type="GO" id="GO:0005886">
    <property type="term" value="C:plasma membrane"/>
    <property type="evidence" value="ECO:0007669"/>
    <property type="project" value="UniProtKB-SubCell"/>
</dbReference>
<feature type="transmembrane region" description="Helical" evidence="11">
    <location>
        <begin position="20"/>
        <end position="40"/>
    </location>
</feature>
<name>A0A1H3W1X9_9GAMM</name>
<evidence type="ECO:0000256" key="10">
    <source>
        <dbReference type="ARBA" id="ARBA00023310"/>
    </source>
</evidence>
<dbReference type="InterPro" id="IPR000568">
    <property type="entry name" value="ATP_synth_F0_asu"/>
</dbReference>
<feature type="transmembrane region" description="Helical" evidence="11">
    <location>
        <begin position="198"/>
        <end position="217"/>
    </location>
</feature>
<comment type="subcellular location">
    <subcellularLocation>
        <location evidence="11 12">Cell membrane</location>
        <topology evidence="11 12">Multi-pass membrane protein</topology>
    </subcellularLocation>
    <subcellularLocation>
        <location evidence="1">Membrane</location>
        <topology evidence="1">Multi-pass membrane protein</topology>
    </subcellularLocation>
</comment>
<dbReference type="GO" id="GO:0045259">
    <property type="term" value="C:proton-transporting ATP synthase complex"/>
    <property type="evidence" value="ECO:0007669"/>
    <property type="project" value="UniProtKB-KW"/>
</dbReference>
<evidence type="ECO:0000256" key="11">
    <source>
        <dbReference type="HAMAP-Rule" id="MF_01393"/>
    </source>
</evidence>
<evidence type="ECO:0000256" key="6">
    <source>
        <dbReference type="ARBA" id="ARBA00022781"/>
    </source>
</evidence>
<dbReference type="EMBL" id="FNQO01000001">
    <property type="protein sequence ID" value="SDZ80980.1"/>
    <property type="molecule type" value="Genomic_DNA"/>
</dbReference>
<keyword evidence="4 11" id="KW-0138">CF(0)</keyword>
<dbReference type="PANTHER" id="PTHR42823:SF3">
    <property type="entry name" value="ATP SYNTHASE SUBUNIT A, CHLOROPLASTIC"/>
    <property type="match status" value="1"/>
</dbReference>
<protein>
    <recommendedName>
        <fullName evidence="11 12">ATP synthase subunit a</fullName>
    </recommendedName>
    <alternativeName>
        <fullName evidence="11">ATP synthase F0 sector subunit a</fullName>
    </alternativeName>
    <alternativeName>
        <fullName evidence="11">F-ATPase subunit 6</fullName>
    </alternativeName>
</protein>
<dbReference type="SUPFAM" id="SSF81336">
    <property type="entry name" value="F1F0 ATP synthase subunit A"/>
    <property type="match status" value="1"/>
</dbReference>
<reference evidence="14" key="1">
    <citation type="submission" date="2016-10" db="EMBL/GenBank/DDBJ databases">
        <authorList>
            <person name="Varghese N."/>
            <person name="Submissions S."/>
        </authorList>
    </citation>
    <scope>NUCLEOTIDE SEQUENCE [LARGE SCALE GENOMIC DNA]</scope>
    <source>
        <strain evidence="14">CGMCC 1.10657</strain>
    </source>
</reference>
<evidence type="ECO:0000256" key="3">
    <source>
        <dbReference type="ARBA" id="ARBA00022448"/>
    </source>
</evidence>
<accession>A0A1H3W1X9</accession>
<evidence type="ECO:0000256" key="1">
    <source>
        <dbReference type="ARBA" id="ARBA00004141"/>
    </source>
</evidence>
<evidence type="ECO:0000256" key="8">
    <source>
        <dbReference type="ARBA" id="ARBA00023065"/>
    </source>
</evidence>
<evidence type="ECO:0000256" key="9">
    <source>
        <dbReference type="ARBA" id="ARBA00023136"/>
    </source>
</evidence>
<comment type="similarity">
    <text evidence="2 11 12">Belongs to the ATPase A chain family.</text>
</comment>